<evidence type="ECO:0000256" key="1">
    <source>
        <dbReference type="SAM" id="MobiDB-lite"/>
    </source>
</evidence>
<reference evidence="3" key="1">
    <citation type="submission" date="2014-09" db="EMBL/GenBank/DDBJ databases">
        <authorList>
            <person name="Magalhaes I.L.F."/>
            <person name="Oliveira U."/>
            <person name="Santos F.R."/>
            <person name="Vidigal T.H.D.A."/>
            <person name="Brescovit A.D."/>
            <person name="Santos A.J."/>
        </authorList>
    </citation>
    <scope>NUCLEOTIDE SEQUENCE</scope>
    <source>
        <tissue evidence="3">Shoot tissue taken approximately 20 cm above the soil surface</tissue>
    </source>
</reference>
<proteinExistence type="predicted"/>
<evidence type="ECO:0008006" key="4">
    <source>
        <dbReference type="Google" id="ProtNLM"/>
    </source>
</evidence>
<keyword evidence="2" id="KW-0472">Membrane</keyword>
<protein>
    <recommendedName>
        <fullName evidence="4">DUF4220 domain-containing protein</fullName>
    </recommendedName>
</protein>
<evidence type="ECO:0000313" key="3">
    <source>
        <dbReference type="EMBL" id="JAD76111.1"/>
    </source>
</evidence>
<organism evidence="3">
    <name type="scientific">Arundo donax</name>
    <name type="common">Giant reed</name>
    <name type="synonym">Donax arundinaceus</name>
    <dbReference type="NCBI Taxonomy" id="35708"/>
    <lineage>
        <taxon>Eukaryota</taxon>
        <taxon>Viridiplantae</taxon>
        <taxon>Streptophyta</taxon>
        <taxon>Embryophyta</taxon>
        <taxon>Tracheophyta</taxon>
        <taxon>Spermatophyta</taxon>
        <taxon>Magnoliopsida</taxon>
        <taxon>Liliopsida</taxon>
        <taxon>Poales</taxon>
        <taxon>Poaceae</taxon>
        <taxon>PACMAD clade</taxon>
        <taxon>Arundinoideae</taxon>
        <taxon>Arundineae</taxon>
        <taxon>Arundo</taxon>
    </lineage>
</organism>
<reference evidence="3" key="2">
    <citation type="journal article" date="2015" name="Data Brief">
        <title>Shoot transcriptome of the giant reed, Arundo donax.</title>
        <authorList>
            <person name="Barrero R.A."/>
            <person name="Guerrero F.D."/>
            <person name="Moolhuijzen P."/>
            <person name="Goolsby J.A."/>
            <person name="Tidwell J."/>
            <person name="Bellgard S.E."/>
            <person name="Bellgard M.I."/>
        </authorList>
    </citation>
    <scope>NUCLEOTIDE SEQUENCE</scope>
    <source>
        <tissue evidence="3">Shoot tissue taken approximately 20 cm above the soil surface</tissue>
    </source>
</reference>
<evidence type="ECO:0000256" key="2">
    <source>
        <dbReference type="SAM" id="Phobius"/>
    </source>
</evidence>
<feature type="region of interest" description="Disordered" evidence="1">
    <location>
        <begin position="454"/>
        <end position="495"/>
    </location>
</feature>
<dbReference type="InterPro" id="IPR007658">
    <property type="entry name" value="DUF594"/>
</dbReference>
<feature type="compositionally biased region" description="Polar residues" evidence="1">
    <location>
        <begin position="471"/>
        <end position="482"/>
    </location>
</feature>
<dbReference type="EMBL" id="GBRH01221784">
    <property type="protein sequence ID" value="JAD76111.1"/>
    <property type="molecule type" value="Transcribed_RNA"/>
</dbReference>
<keyword evidence="2" id="KW-1133">Transmembrane helix</keyword>
<dbReference type="PANTHER" id="PTHR31325">
    <property type="entry name" value="OS01G0798800 PROTEIN-RELATED"/>
    <property type="match status" value="1"/>
</dbReference>
<name>A0A0A9CKP6_ARUDO</name>
<dbReference type="AlphaFoldDB" id="A0A0A9CKP6"/>
<keyword evidence="2" id="KW-0812">Transmembrane</keyword>
<feature type="transmembrane region" description="Helical" evidence="2">
    <location>
        <begin position="79"/>
        <end position="100"/>
    </location>
</feature>
<accession>A0A0A9CKP6</accession>
<dbReference type="Pfam" id="PF04578">
    <property type="entry name" value="DUF594"/>
    <property type="match status" value="1"/>
</dbReference>
<sequence>MPRGSAPILTDADKVQMMLSDLSLYAVSSDLKKRSKTEDQQVLEQLSLRTEKDLSQLRHWLRRAFGLIYTRANVISTPAYLACHALLVPTLYVAAITLFARSDKQGYSRTDINTTYIVLCFTAVLDVLGVLISEMLYRLMSRAHVPALCETLPAYNLVGSVLQMLKPATGWLRKCATRVGFKEGYFVHKRDAMYRRVSEFITLELVSASRSEENADLATYRSFTDRNWTLNEDLKKACGPKSEIRRSLRKSSFDESVLVWHIATDLVFRSDPPYGFRCRPPHDEVLQEICTEAISNYMAHLLKFHPEMLMTGSRQHLFTEAMRNIESILQGKAKGKHGGGDVAGPAKLLSALDDDNSIVEKIMRGGEAKEASGSTSYPLIHDACELAKALLEMSGPKVEMRWELMYRVWVGMLCYSASMCRGYLHAKSLGEGGEFLSYVWLVISLKGAKTLADKLQMPEPEKEDDELQEQPEAQASEDQNVKTFKPKNPFGRLGR</sequence>
<feature type="transmembrane region" description="Helical" evidence="2">
    <location>
        <begin position="112"/>
        <end position="132"/>
    </location>
</feature>